<feature type="transmembrane region" description="Helical" evidence="1">
    <location>
        <begin position="114"/>
        <end position="138"/>
    </location>
</feature>
<feature type="transmembrane region" description="Helical" evidence="1">
    <location>
        <begin position="160"/>
        <end position="192"/>
    </location>
</feature>
<reference evidence="2 3" key="1">
    <citation type="submission" date="2010-12" db="EMBL/GenBank/DDBJ databases">
        <authorList>
            <person name="Muzny D."/>
            <person name="Qin X."/>
            <person name="Deng J."/>
            <person name="Jiang H."/>
            <person name="Liu Y."/>
            <person name="Qu J."/>
            <person name="Song X.-Z."/>
            <person name="Zhang L."/>
            <person name="Thornton R."/>
            <person name="Coyle M."/>
            <person name="Francisco L."/>
            <person name="Jackson L."/>
            <person name="Javaid M."/>
            <person name="Korchina V."/>
            <person name="Kovar C."/>
            <person name="Mata R."/>
            <person name="Mathew T."/>
            <person name="Ngo R."/>
            <person name="Nguyen L."/>
            <person name="Nguyen N."/>
            <person name="Okwuonu G."/>
            <person name="Ongeri F."/>
            <person name="Pham C."/>
            <person name="Simmons D."/>
            <person name="Wilczek-Boney K."/>
            <person name="Hale W."/>
            <person name="Jakkamsetti A."/>
            <person name="Pham P."/>
            <person name="Ruth R."/>
            <person name="San Lucas F."/>
            <person name="Warren J."/>
            <person name="Zhang J."/>
            <person name="Zhao Z."/>
            <person name="Zhou C."/>
            <person name="Zhu D."/>
            <person name="Lee S."/>
            <person name="Bess C."/>
            <person name="Blankenburg K."/>
            <person name="Forbes L."/>
            <person name="Fu Q."/>
            <person name="Gubbala S."/>
            <person name="Hirani K."/>
            <person name="Jayaseelan J.C."/>
            <person name="Lara F."/>
            <person name="Munidasa M."/>
            <person name="Palculict T."/>
            <person name="Patil S."/>
            <person name="Pu L.-L."/>
            <person name="Saada N."/>
            <person name="Tang L."/>
            <person name="Weissenberger G."/>
            <person name="Zhu Y."/>
            <person name="Hemphill L."/>
            <person name="Shang Y."/>
            <person name="Youmans B."/>
            <person name="Ayvaz T."/>
            <person name="Ross M."/>
            <person name="Santibanez J."/>
            <person name="Aqrawi P."/>
            <person name="Gross S."/>
            <person name="Joshi V."/>
            <person name="Fowler G."/>
            <person name="Nazareth L."/>
            <person name="Reid J."/>
            <person name="Worley K."/>
            <person name="Petrosino J."/>
            <person name="Highlander S."/>
            <person name="Gibbs R."/>
        </authorList>
    </citation>
    <scope>NUCLEOTIDE SEQUENCE [LARGE SCALE GENOMIC DNA]</scope>
    <source>
        <strain evidence="2 3">DSM 3986</strain>
    </source>
</reference>
<name>E6LMI6_9FIRM</name>
<feature type="transmembrane region" description="Helical" evidence="1">
    <location>
        <begin position="16"/>
        <end position="41"/>
    </location>
</feature>
<protein>
    <recommendedName>
        <fullName evidence="4">ABC transporter permease</fullName>
    </recommendedName>
</protein>
<feature type="transmembrane region" description="Helical" evidence="1">
    <location>
        <begin position="245"/>
        <end position="269"/>
    </location>
</feature>
<dbReference type="eggNOG" id="COG1131">
    <property type="taxonomic scope" value="Bacteria"/>
</dbReference>
<evidence type="ECO:0000313" key="2">
    <source>
        <dbReference type="EMBL" id="EFU76960.1"/>
    </source>
</evidence>
<keyword evidence="1" id="KW-1133">Transmembrane helix</keyword>
<gene>
    <name evidence="2" type="ORF">HMPREF0381_1171</name>
</gene>
<proteinExistence type="predicted"/>
<accession>E6LMI6</accession>
<keyword evidence="1" id="KW-0812">Transmembrane</keyword>
<sequence length="277" mass="30943">MTGKMIKYELKQMRPVLLISFIALFFVTIVGFMVGVLPILIFGGKNIGTGIWSTVMTGISFLAYAFILLVIAIGMDIFIGFRFYKSMYSSKGYFTHTLPLKTNELILGKTIPAILVQILVDLMVIISAVIIFLGYYVAKEGLENAIYNITSLIQIFAGRYFYTGFGIILAAIILGIFAVIKTVSVTFILLLCASLGQLFNSYRILMVVVSFIAINRIIAAVEWFINAVVMEGVKADFYRRGTGTMINLIFVAIINIILLIVSYMLNYYIISEKLNLE</sequence>
<dbReference type="EMBL" id="AEPW01000048">
    <property type="protein sequence ID" value="EFU76960.1"/>
    <property type="molecule type" value="Genomic_DNA"/>
</dbReference>
<feature type="transmembrane region" description="Helical" evidence="1">
    <location>
        <begin position="61"/>
        <end position="84"/>
    </location>
</feature>
<evidence type="ECO:0000256" key="1">
    <source>
        <dbReference type="SAM" id="Phobius"/>
    </source>
</evidence>
<evidence type="ECO:0008006" key="4">
    <source>
        <dbReference type="Google" id="ProtNLM"/>
    </source>
</evidence>
<dbReference type="RefSeq" id="WP_008750938.1">
    <property type="nucleotide sequence ID" value="NZ_GL622296.1"/>
</dbReference>
<organism evidence="2 3">
    <name type="scientific">Lachnoanaerobaculum saburreum DSM 3986</name>
    <dbReference type="NCBI Taxonomy" id="887325"/>
    <lineage>
        <taxon>Bacteria</taxon>
        <taxon>Bacillati</taxon>
        <taxon>Bacillota</taxon>
        <taxon>Clostridia</taxon>
        <taxon>Lachnospirales</taxon>
        <taxon>Lachnospiraceae</taxon>
        <taxon>Lachnoanaerobaculum</taxon>
    </lineage>
</organism>
<dbReference type="Proteomes" id="UP000003434">
    <property type="component" value="Unassembled WGS sequence"/>
</dbReference>
<feature type="transmembrane region" description="Helical" evidence="1">
    <location>
        <begin position="204"/>
        <end position="225"/>
    </location>
</feature>
<dbReference type="AlphaFoldDB" id="E6LMI6"/>
<keyword evidence="1" id="KW-0472">Membrane</keyword>
<comment type="caution">
    <text evidence="2">The sequence shown here is derived from an EMBL/GenBank/DDBJ whole genome shotgun (WGS) entry which is preliminary data.</text>
</comment>
<dbReference type="HOGENOM" id="CLU_086294_0_0_9"/>
<evidence type="ECO:0000313" key="3">
    <source>
        <dbReference type="Proteomes" id="UP000003434"/>
    </source>
</evidence>